<proteinExistence type="predicted"/>
<keyword evidence="3" id="KW-1185">Reference proteome</keyword>
<gene>
    <name evidence="2" type="ORF">CSSPJE1EN1_LOCUS306</name>
</gene>
<organism evidence="2 3">
    <name type="scientific">Sphagnum jensenii</name>
    <dbReference type="NCBI Taxonomy" id="128206"/>
    <lineage>
        <taxon>Eukaryota</taxon>
        <taxon>Viridiplantae</taxon>
        <taxon>Streptophyta</taxon>
        <taxon>Embryophyta</taxon>
        <taxon>Bryophyta</taxon>
        <taxon>Sphagnophytina</taxon>
        <taxon>Sphagnopsida</taxon>
        <taxon>Sphagnales</taxon>
        <taxon>Sphagnaceae</taxon>
        <taxon>Sphagnum</taxon>
    </lineage>
</organism>
<evidence type="ECO:0000313" key="3">
    <source>
        <dbReference type="Proteomes" id="UP001497444"/>
    </source>
</evidence>
<protein>
    <submittedName>
        <fullName evidence="2">Uncharacterized protein</fullName>
    </submittedName>
</protein>
<dbReference type="EMBL" id="OZ020096">
    <property type="protein sequence ID" value="CAK9254828.1"/>
    <property type="molecule type" value="Genomic_DNA"/>
</dbReference>
<reference evidence="2 3" key="1">
    <citation type="submission" date="2024-02" db="EMBL/GenBank/DDBJ databases">
        <authorList>
            <consortium name="ELIXIR-Norway"/>
            <consortium name="Elixir Norway"/>
        </authorList>
    </citation>
    <scope>NUCLEOTIDE SEQUENCE [LARGE SCALE GENOMIC DNA]</scope>
</reference>
<accession>A0ABP0VK84</accession>
<feature type="region of interest" description="Disordered" evidence="1">
    <location>
        <begin position="27"/>
        <end position="53"/>
    </location>
</feature>
<evidence type="ECO:0000256" key="1">
    <source>
        <dbReference type="SAM" id="MobiDB-lite"/>
    </source>
</evidence>
<dbReference type="Proteomes" id="UP001497444">
    <property type="component" value="Chromosome 1"/>
</dbReference>
<evidence type="ECO:0000313" key="2">
    <source>
        <dbReference type="EMBL" id="CAK9254828.1"/>
    </source>
</evidence>
<sequence>MNNVCARAAKSSSKFYRGVQGFRIESRRRELPDRTSSSSSRAAPPNVVRRGRRELREKYDDSLVGLSVETLLFAVTAATGKRRSGFKSLLEKK</sequence>
<name>A0ABP0VK84_9BRYO</name>